<protein>
    <submittedName>
        <fullName evidence="2">Uncharacterized protein</fullName>
    </submittedName>
</protein>
<dbReference type="Proteomes" id="UP001162483">
    <property type="component" value="Unassembled WGS sequence"/>
</dbReference>
<gene>
    <name evidence="2" type="ORF">SPARVUS_LOCUS3564561</name>
</gene>
<comment type="caution">
    <text evidence="2">The sequence shown here is derived from an EMBL/GenBank/DDBJ whole genome shotgun (WGS) entry which is preliminary data.</text>
</comment>
<reference evidence="2" key="1">
    <citation type="submission" date="2023-05" db="EMBL/GenBank/DDBJ databases">
        <authorList>
            <person name="Stuckert A."/>
        </authorList>
    </citation>
    <scope>NUCLEOTIDE SEQUENCE</scope>
</reference>
<evidence type="ECO:0000313" key="3">
    <source>
        <dbReference type="Proteomes" id="UP001162483"/>
    </source>
</evidence>
<proteinExistence type="predicted"/>
<dbReference type="EMBL" id="CATNWA010005772">
    <property type="protein sequence ID" value="CAI9550739.1"/>
    <property type="molecule type" value="Genomic_DNA"/>
</dbReference>
<sequence>MSPSSVFPGLHTGTSRDPSGGSGRWNQYWEPTREMYPSSVLLELHTGTSRDPSGGSGRWN</sequence>
<organism evidence="2 3">
    <name type="scientific">Staurois parvus</name>
    <dbReference type="NCBI Taxonomy" id="386267"/>
    <lineage>
        <taxon>Eukaryota</taxon>
        <taxon>Metazoa</taxon>
        <taxon>Chordata</taxon>
        <taxon>Craniata</taxon>
        <taxon>Vertebrata</taxon>
        <taxon>Euteleostomi</taxon>
        <taxon>Amphibia</taxon>
        <taxon>Batrachia</taxon>
        <taxon>Anura</taxon>
        <taxon>Neobatrachia</taxon>
        <taxon>Ranoidea</taxon>
        <taxon>Ranidae</taxon>
        <taxon>Staurois</taxon>
    </lineage>
</organism>
<feature type="region of interest" description="Disordered" evidence="1">
    <location>
        <begin position="1"/>
        <end position="30"/>
    </location>
</feature>
<name>A0ABN9BSQ6_9NEOB</name>
<evidence type="ECO:0000313" key="2">
    <source>
        <dbReference type="EMBL" id="CAI9550739.1"/>
    </source>
</evidence>
<accession>A0ABN9BSQ6</accession>
<keyword evidence="3" id="KW-1185">Reference proteome</keyword>
<evidence type="ECO:0000256" key="1">
    <source>
        <dbReference type="SAM" id="MobiDB-lite"/>
    </source>
</evidence>